<proteinExistence type="predicted"/>
<dbReference type="RefSeq" id="WP_188642855.1">
    <property type="nucleotide sequence ID" value="NZ_BMID01000001.1"/>
</dbReference>
<sequence>MATAILKDTYGFLRWRLVPVRMLGKLKNTLARPARPPRAETRFDRDKLARIENDGIAPATPIAPALLDEIREKYMPRAAQVVPRTAGHPFENVMRAEDFTADDPVFRLAFSEEVLGAADAYFDGHFLFDSIQVLHSFPTEGKLRASQMWHKDYGDIKSLHLVMYVNDVEDDADGPFVYIDRQRSKSVARRPIIRRLSDDDIAGEIGGSDFQRFFGKAGEGVLVDPSACYHYGSRCRNGRTAVFVTFNTATPYEPMQEPLKSARRQAAEEARKVRPDLPGEYIDAILEA</sequence>
<dbReference type="Proteomes" id="UP000603317">
    <property type="component" value="Unassembled WGS sequence"/>
</dbReference>
<keyword evidence="2" id="KW-1185">Reference proteome</keyword>
<dbReference type="SUPFAM" id="SSF51197">
    <property type="entry name" value="Clavaminate synthase-like"/>
    <property type="match status" value="1"/>
</dbReference>
<dbReference type="Gene3D" id="2.60.120.620">
    <property type="entry name" value="q2cbj1_9rhob like domain"/>
    <property type="match status" value="1"/>
</dbReference>
<reference evidence="2" key="1">
    <citation type="journal article" date="2019" name="Int. J. Syst. Evol. Microbiol.">
        <title>The Global Catalogue of Microorganisms (GCM) 10K type strain sequencing project: providing services to taxonomists for standard genome sequencing and annotation.</title>
        <authorList>
            <consortium name="The Broad Institute Genomics Platform"/>
            <consortium name="The Broad Institute Genome Sequencing Center for Infectious Disease"/>
            <person name="Wu L."/>
            <person name="Ma J."/>
        </authorList>
    </citation>
    <scope>NUCLEOTIDE SEQUENCE [LARGE SCALE GENOMIC DNA]</scope>
    <source>
        <strain evidence="2">CGMCC 1.15297</strain>
    </source>
</reference>
<gene>
    <name evidence="1" type="ORF">GCM10010923_23330</name>
</gene>
<dbReference type="EMBL" id="BMID01000001">
    <property type="protein sequence ID" value="GGA11971.1"/>
    <property type="molecule type" value="Genomic_DNA"/>
</dbReference>
<organism evidence="1 2">
    <name type="scientific">Blastomonas marina</name>
    <dbReference type="NCBI Taxonomy" id="1867408"/>
    <lineage>
        <taxon>Bacteria</taxon>
        <taxon>Pseudomonadati</taxon>
        <taxon>Pseudomonadota</taxon>
        <taxon>Alphaproteobacteria</taxon>
        <taxon>Sphingomonadales</taxon>
        <taxon>Sphingomonadaceae</taxon>
        <taxon>Blastomonas</taxon>
    </lineage>
</organism>
<evidence type="ECO:0000313" key="2">
    <source>
        <dbReference type="Proteomes" id="UP000603317"/>
    </source>
</evidence>
<name>A0ABQ1FGR0_9SPHN</name>
<comment type="caution">
    <text evidence="1">The sequence shown here is derived from an EMBL/GenBank/DDBJ whole genome shotgun (WGS) entry which is preliminary data.</text>
</comment>
<evidence type="ECO:0000313" key="1">
    <source>
        <dbReference type="EMBL" id="GGA11971.1"/>
    </source>
</evidence>
<accession>A0ABQ1FGR0</accession>
<evidence type="ECO:0008006" key="3">
    <source>
        <dbReference type="Google" id="ProtNLM"/>
    </source>
</evidence>
<protein>
    <recommendedName>
        <fullName evidence="3">Phytanoyl-CoA dioxygenase</fullName>
    </recommendedName>
</protein>